<dbReference type="Gene3D" id="3.40.50.300">
    <property type="entry name" value="P-loop containing nucleotide triphosphate hydrolases"/>
    <property type="match status" value="2"/>
</dbReference>
<dbReference type="PANTHER" id="PTHR43776">
    <property type="entry name" value="TRANSPORT ATP-BINDING PROTEIN"/>
    <property type="match status" value="1"/>
</dbReference>
<evidence type="ECO:0000313" key="8">
    <source>
        <dbReference type="Proteomes" id="UP001144451"/>
    </source>
</evidence>
<comment type="similarity">
    <text evidence="1">Belongs to the ABC transporter superfamily.</text>
</comment>
<evidence type="ECO:0000256" key="5">
    <source>
        <dbReference type="SAM" id="MobiDB-lite"/>
    </source>
</evidence>
<evidence type="ECO:0000256" key="2">
    <source>
        <dbReference type="ARBA" id="ARBA00022448"/>
    </source>
</evidence>
<dbReference type="InterPro" id="IPR003439">
    <property type="entry name" value="ABC_transporter-like_ATP-bd"/>
</dbReference>
<evidence type="ECO:0000256" key="3">
    <source>
        <dbReference type="ARBA" id="ARBA00022741"/>
    </source>
</evidence>
<dbReference type="InterPro" id="IPR017871">
    <property type="entry name" value="ABC_transporter-like_CS"/>
</dbReference>
<comment type="caution">
    <text evidence="7">The sequence shown here is derived from an EMBL/GenBank/DDBJ whole genome shotgun (WGS) entry which is preliminary data.</text>
</comment>
<dbReference type="SUPFAM" id="SSF52540">
    <property type="entry name" value="P-loop containing nucleoside triphosphate hydrolases"/>
    <property type="match status" value="2"/>
</dbReference>
<dbReference type="Pfam" id="PF08352">
    <property type="entry name" value="oligo_HPY"/>
    <property type="match status" value="2"/>
</dbReference>
<keyword evidence="8" id="KW-1185">Reference proteome</keyword>
<dbReference type="PROSITE" id="PS50893">
    <property type="entry name" value="ABC_TRANSPORTER_2"/>
    <property type="match status" value="1"/>
</dbReference>
<dbReference type="PROSITE" id="PS00211">
    <property type="entry name" value="ABC_TRANSPORTER_1"/>
    <property type="match status" value="1"/>
</dbReference>
<dbReference type="InterPro" id="IPR050319">
    <property type="entry name" value="ABC_transp_ATP-bind"/>
</dbReference>
<keyword evidence="4" id="KW-0067">ATP-binding</keyword>
<dbReference type="PANTHER" id="PTHR43776:SF7">
    <property type="entry name" value="D,D-DIPEPTIDE TRANSPORT ATP-BINDING PROTEIN DDPF-RELATED"/>
    <property type="match status" value="1"/>
</dbReference>
<feature type="domain" description="ABC transporter" evidence="6">
    <location>
        <begin position="113"/>
        <end position="359"/>
    </location>
</feature>
<reference evidence="7" key="1">
    <citation type="submission" date="2022-12" db="EMBL/GenBank/DDBJ databases">
        <title>Reference genome sequencing for broad-spectrum identification of bacterial and archaeal isolates by mass spectrometry.</title>
        <authorList>
            <person name="Sekiguchi Y."/>
            <person name="Tourlousse D.M."/>
        </authorList>
    </citation>
    <scope>NUCLEOTIDE SEQUENCE</scope>
    <source>
        <strain evidence="7">5-2</strain>
    </source>
</reference>
<evidence type="ECO:0000256" key="1">
    <source>
        <dbReference type="ARBA" id="ARBA00005417"/>
    </source>
</evidence>
<gene>
    <name evidence="7" type="ORF">BCONGLO52_20230</name>
</gene>
<organism evidence="7 8">
    <name type="scientific">Brachybacterium conglomeratum</name>
    <dbReference type="NCBI Taxonomy" id="47846"/>
    <lineage>
        <taxon>Bacteria</taxon>
        <taxon>Bacillati</taxon>
        <taxon>Actinomycetota</taxon>
        <taxon>Actinomycetes</taxon>
        <taxon>Micrococcales</taxon>
        <taxon>Dermabacteraceae</taxon>
        <taxon>Brachybacterium</taxon>
    </lineage>
</organism>
<dbReference type="EMBL" id="BSDQ01000001">
    <property type="protein sequence ID" value="GLI31182.1"/>
    <property type="molecule type" value="Genomic_DNA"/>
</dbReference>
<name>A0ABQ5RH96_9MICO</name>
<keyword evidence="3" id="KW-0547">Nucleotide-binding</keyword>
<dbReference type="Proteomes" id="UP001144451">
    <property type="component" value="Unassembled WGS sequence"/>
</dbReference>
<accession>A0ABQ5RH96</accession>
<keyword evidence="2" id="KW-0813">Transport</keyword>
<dbReference type="InterPro" id="IPR003593">
    <property type="entry name" value="AAA+_ATPase"/>
</dbReference>
<dbReference type="CDD" id="cd03257">
    <property type="entry name" value="ABC_NikE_OppD_transporters"/>
    <property type="match status" value="1"/>
</dbReference>
<dbReference type="SMART" id="SM00382">
    <property type="entry name" value="AAA"/>
    <property type="match status" value="1"/>
</dbReference>
<proteinExistence type="inferred from homology"/>
<dbReference type="InterPro" id="IPR013563">
    <property type="entry name" value="Oligopep_ABC_C"/>
</dbReference>
<dbReference type="InterPro" id="IPR027417">
    <property type="entry name" value="P-loop_NTPase"/>
</dbReference>
<sequence>MPTGLLEGPTTALDVTVQAEILDLLRDVRDSFGTSIILITHNMGVVADLADSVAVMHHGRVVERATATELFANPREEYTQKLLAAVPHLGRDSAWSALEPAAQQALEEAEPLVIARDLVVEYPGRLGRAPFRAVKGVDLTIRRGEVYGLVGESGSGKTTIGRAIAGLERTTGGSLTVLGHEMRGMRERSFTPLRRRIGFVFQDPATSFNPHLTIEQCIAEPLVVHEQQLDAAERGRRVRELLEAVELPGDYARRYPHELSGGQRQRVSLARALVLGPELLVADEPTSALDVSVQATVLALFRELQQRLGFAALFISHDLAVVDSLAHRIGVLYRGELVEEGHGSDVLQRPQHPYTRRLIASLPVPDPAEQARRREAYAQEWGSGRAES</sequence>
<evidence type="ECO:0000259" key="6">
    <source>
        <dbReference type="PROSITE" id="PS50893"/>
    </source>
</evidence>
<evidence type="ECO:0000313" key="7">
    <source>
        <dbReference type="EMBL" id="GLI31182.1"/>
    </source>
</evidence>
<feature type="region of interest" description="Disordered" evidence="5">
    <location>
        <begin position="365"/>
        <end position="388"/>
    </location>
</feature>
<evidence type="ECO:0000256" key="4">
    <source>
        <dbReference type="ARBA" id="ARBA00022840"/>
    </source>
</evidence>
<protein>
    <recommendedName>
        <fullName evidence="6">ABC transporter domain-containing protein</fullName>
    </recommendedName>
</protein>
<dbReference type="Pfam" id="PF00005">
    <property type="entry name" value="ABC_tran"/>
    <property type="match status" value="1"/>
</dbReference>